<dbReference type="EMBL" id="JAASTX010000011">
    <property type="protein sequence ID" value="MBC1492142.1"/>
    <property type="molecule type" value="Genomic_DNA"/>
</dbReference>
<dbReference type="EMBL" id="JAAROV010000002">
    <property type="protein sequence ID" value="MBC1316459.1"/>
    <property type="molecule type" value="Genomic_DNA"/>
</dbReference>
<evidence type="ECO:0000313" key="45">
    <source>
        <dbReference type="Proteomes" id="UP000548082"/>
    </source>
</evidence>
<evidence type="ECO:0000313" key="41">
    <source>
        <dbReference type="Proteomes" id="UP000544413"/>
    </source>
</evidence>
<dbReference type="EMBL" id="JAARYH010000004">
    <property type="protein sequence ID" value="MBC2167264.1"/>
    <property type="molecule type" value="Genomic_DNA"/>
</dbReference>
<evidence type="ECO:0000313" key="29">
    <source>
        <dbReference type="EMBL" id="MBC2310456.1"/>
    </source>
</evidence>
<reference evidence="10 31" key="1">
    <citation type="submission" date="2014-05" db="EMBL/GenBank/DDBJ databases">
        <title>Novel Listeriaceae from food processing environments.</title>
        <authorList>
            <person name="den Bakker H.C."/>
        </authorList>
    </citation>
    <scope>NUCLEOTIDE SEQUENCE [LARGE SCALE GENOMIC DNA]</scope>
    <source>
        <strain evidence="10 31">FSL A5-0281</strain>
    </source>
</reference>
<dbReference type="EMBL" id="JAAROL010000002">
    <property type="protein sequence ID" value="MBC1331783.1"/>
    <property type="molecule type" value="Genomic_DNA"/>
</dbReference>
<evidence type="ECO:0000256" key="8">
    <source>
        <dbReference type="RuleBase" id="RU363032"/>
    </source>
</evidence>
<dbReference type="Proteomes" id="UP000519573">
    <property type="component" value="Unassembled WGS sequence"/>
</dbReference>
<dbReference type="Proteomes" id="UP000544413">
    <property type="component" value="Unassembled WGS sequence"/>
</dbReference>
<dbReference type="EMBL" id="JAARWW010000001">
    <property type="protein sequence ID" value="MBC2002240.1"/>
    <property type="molecule type" value="Genomic_DNA"/>
</dbReference>
<evidence type="ECO:0000313" key="50">
    <source>
        <dbReference type="Proteomes" id="UP000585696"/>
    </source>
</evidence>
<evidence type="ECO:0000313" key="38">
    <source>
        <dbReference type="Proteomes" id="UP000541955"/>
    </source>
</evidence>
<evidence type="ECO:0000313" key="24">
    <source>
        <dbReference type="EMBL" id="MBC2175088.1"/>
    </source>
</evidence>
<keyword evidence="5 8" id="KW-1133">Transmembrane helix</keyword>
<dbReference type="GeneID" id="58716507"/>
<dbReference type="EMBL" id="JAARZT010000002">
    <property type="protein sequence ID" value="MBC2291832.1"/>
    <property type="molecule type" value="Genomic_DNA"/>
</dbReference>
<dbReference type="Proteomes" id="UP000029844">
    <property type="component" value="Unassembled WGS sequence"/>
</dbReference>
<evidence type="ECO:0000313" key="19">
    <source>
        <dbReference type="EMBL" id="MBC1794061.1"/>
    </source>
</evidence>
<dbReference type="EMBL" id="JNFA01000011">
    <property type="protein sequence ID" value="KGL42556.1"/>
    <property type="molecule type" value="Genomic_DNA"/>
</dbReference>
<keyword evidence="4 8" id="KW-0812">Transmembrane</keyword>
<dbReference type="Proteomes" id="UP000543005">
    <property type="component" value="Unassembled WGS sequence"/>
</dbReference>
<evidence type="ECO:0000313" key="32">
    <source>
        <dbReference type="Proteomes" id="UP000519573"/>
    </source>
</evidence>
<dbReference type="Proteomes" id="UP000539064">
    <property type="component" value="Unassembled WGS sequence"/>
</dbReference>
<keyword evidence="31" id="KW-1185">Reference proteome</keyword>
<keyword evidence="7 8" id="KW-0472">Membrane</keyword>
<dbReference type="AlphaFoldDB" id="A0A099WD14"/>
<comment type="subcellular location">
    <subcellularLocation>
        <location evidence="1 8">Cell membrane</location>
        <topology evidence="1 8">Multi-pass membrane protein</topology>
    </subcellularLocation>
</comment>
<evidence type="ECO:0000313" key="35">
    <source>
        <dbReference type="Proteomes" id="UP000533953"/>
    </source>
</evidence>
<evidence type="ECO:0000313" key="34">
    <source>
        <dbReference type="Proteomes" id="UP000532866"/>
    </source>
</evidence>
<evidence type="ECO:0000256" key="7">
    <source>
        <dbReference type="ARBA" id="ARBA00023136"/>
    </source>
</evidence>
<dbReference type="Proteomes" id="UP000541955">
    <property type="component" value="Unassembled WGS sequence"/>
</dbReference>
<evidence type="ECO:0000313" key="16">
    <source>
        <dbReference type="EMBL" id="MBC1565570.1"/>
    </source>
</evidence>
<evidence type="ECO:0000256" key="5">
    <source>
        <dbReference type="ARBA" id="ARBA00022989"/>
    </source>
</evidence>
<dbReference type="PANTHER" id="PTHR43227">
    <property type="entry name" value="BLL4140 PROTEIN"/>
    <property type="match status" value="1"/>
</dbReference>
<reference evidence="32 33" key="2">
    <citation type="submission" date="2020-03" db="EMBL/GenBank/DDBJ databases">
        <title>Soil Listeria distribution.</title>
        <authorList>
            <person name="Liao J."/>
            <person name="Wiedmann M."/>
        </authorList>
    </citation>
    <scope>NUCLEOTIDE SEQUENCE [LARGE SCALE GENOMIC DNA]</scope>
    <source>
        <strain evidence="29 48">FSL L7-0039</strain>
        <strain evidence="28 39">FSL L7-0051</strain>
        <strain evidence="27 50">FSL L7-0054</strain>
        <strain evidence="25 47">FSL L7-0149</strain>
        <strain evidence="26 46">FSL L7-0153</strain>
        <strain evidence="23 32">FSL L7-0245</strain>
        <strain evidence="24 37">FSL L7-0259</strain>
        <strain evidence="22 33">FSL L7-0360</strain>
        <strain evidence="21 43">FSL L7-0435</strain>
        <strain evidence="19 36">FSL L7-0978</strain>
        <strain evidence="20 45">FSL L7-0990</strain>
        <strain evidence="18 44">FSL L7-1017</strain>
        <strain evidence="17 49">FSL L7-1299</strain>
        <strain evidence="15 38">FSL L7-1387</strain>
        <strain evidence="16 51">FSL L7-1427</strain>
        <strain evidence="14 35">FSL L7-1547</strain>
        <strain evidence="13 41">FSL L7-1658</strain>
        <strain evidence="11 40">FSL L7-1816</strain>
        <strain evidence="12 34">FSL L7-1833</strain>
        <strain evidence="30 42">FSL L7-1850</strain>
    </source>
</reference>
<dbReference type="Proteomes" id="UP000574104">
    <property type="component" value="Unassembled WGS sequence"/>
</dbReference>
<evidence type="ECO:0000313" key="26">
    <source>
        <dbReference type="EMBL" id="MBC2243376.1"/>
    </source>
</evidence>
<feature type="transmembrane region" description="Helical" evidence="8">
    <location>
        <begin position="265"/>
        <end position="283"/>
    </location>
</feature>
<evidence type="ECO:0000256" key="2">
    <source>
        <dbReference type="ARBA" id="ARBA00022448"/>
    </source>
</evidence>
<dbReference type="EMBL" id="JAARSH010000006">
    <property type="protein sequence ID" value="MBC1616601.1"/>
    <property type="molecule type" value="Genomic_DNA"/>
</dbReference>
<evidence type="ECO:0000313" key="51">
    <source>
        <dbReference type="Proteomes" id="UP000586951"/>
    </source>
</evidence>
<evidence type="ECO:0000256" key="1">
    <source>
        <dbReference type="ARBA" id="ARBA00004651"/>
    </source>
</evidence>
<evidence type="ECO:0000313" key="27">
    <source>
        <dbReference type="EMBL" id="MBC2283169.1"/>
    </source>
</evidence>
<dbReference type="EMBL" id="JAARYD010000001">
    <property type="protein sequence ID" value="MBC2175088.1"/>
    <property type="molecule type" value="Genomic_DNA"/>
</dbReference>
<dbReference type="Proteomes" id="UP000553016">
    <property type="component" value="Unassembled WGS sequence"/>
</dbReference>
<dbReference type="EMBL" id="JAARRU010000002">
    <property type="protein sequence ID" value="MBC1565570.1"/>
    <property type="molecule type" value="Genomic_DNA"/>
</dbReference>
<dbReference type="Proteomes" id="UP000546806">
    <property type="component" value="Unassembled WGS sequence"/>
</dbReference>
<dbReference type="Gene3D" id="1.10.3720.10">
    <property type="entry name" value="MetI-like"/>
    <property type="match status" value="1"/>
</dbReference>
<dbReference type="GO" id="GO:0055085">
    <property type="term" value="P:transmembrane transport"/>
    <property type="evidence" value="ECO:0007669"/>
    <property type="project" value="InterPro"/>
</dbReference>
<dbReference type="Proteomes" id="UP000585696">
    <property type="component" value="Unassembled WGS sequence"/>
</dbReference>
<dbReference type="Proteomes" id="UP000541735">
    <property type="component" value="Unassembled WGS sequence"/>
</dbReference>
<evidence type="ECO:0000259" key="9">
    <source>
        <dbReference type="PROSITE" id="PS50928"/>
    </source>
</evidence>
<feature type="transmembrane region" description="Helical" evidence="8">
    <location>
        <begin position="110"/>
        <end position="130"/>
    </location>
</feature>
<evidence type="ECO:0000313" key="37">
    <source>
        <dbReference type="Proteomes" id="UP000541735"/>
    </source>
</evidence>
<evidence type="ECO:0000313" key="18">
    <source>
        <dbReference type="EMBL" id="MBC1778852.1"/>
    </source>
</evidence>
<organism evidence="10 31">
    <name type="scientific">Listeria booriae</name>
    <dbReference type="NCBI Taxonomy" id="1552123"/>
    <lineage>
        <taxon>Bacteria</taxon>
        <taxon>Bacillati</taxon>
        <taxon>Bacillota</taxon>
        <taxon>Bacilli</taxon>
        <taxon>Bacillales</taxon>
        <taxon>Listeriaceae</taxon>
        <taxon>Listeria</taxon>
    </lineage>
</organism>
<accession>A0A099WD14</accession>
<evidence type="ECO:0000313" key="10">
    <source>
        <dbReference type="EMBL" id="KGL42556.1"/>
    </source>
</evidence>
<dbReference type="Proteomes" id="UP000586951">
    <property type="component" value="Unassembled WGS sequence"/>
</dbReference>
<evidence type="ECO:0000313" key="39">
    <source>
        <dbReference type="Proteomes" id="UP000543005"/>
    </source>
</evidence>
<proteinExistence type="inferred from homology"/>
<evidence type="ECO:0000313" key="47">
    <source>
        <dbReference type="Proteomes" id="UP000553016"/>
    </source>
</evidence>
<dbReference type="Proteomes" id="UP000529446">
    <property type="component" value="Unassembled WGS sequence"/>
</dbReference>
<evidence type="ECO:0000313" key="49">
    <source>
        <dbReference type="Proteomes" id="UP000574104"/>
    </source>
</evidence>
<evidence type="ECO:0000313" key="33">
    <source>
        <dbReference type="Proteomes" id="UP000529446"/>
    </source>
</evidence>
<dbReference type="Proteomes" id="UP000533953">
    <property type="component" value="Unassembled WGS sequence"/>
</dbReference>
<dbReference type="EMBL" id="JAASWV010000006">
    <property type="protein sequence ID" value="MBC2310456.1"/>
    <property type="molecule type" value="Genomic_DNA"/>
</dbReference>
<dbReference type="InterPro" id="IPR050809">
    <property type="entry name" value="UgpAE/MalFG_permease"/>
</dbReference>
<dbReference type="Proteomes" id="UP000546244">
    <property type="component" value="Unassembled WGS sequence"/>
</dbReference>
<dbReference type="PANTHER" id="PTHR43227:SF7">
    <property type="entry name" value="ARABINOOLIGOSACCHARIDES TRANSPORT SYSTEM PERMEASE PROTEIN ARAP"/>
    <property type="match status" value="1"/>
</dbReference>
<evidence type="ECO:0000256" key="3">
    <source>
        <dbReference type="ARBA" id="ARBA00022475"/>
    </source>
</evidence>
<dbReference type="EMBL" id="JAARZA010000006">
    <property type="protein sequence ID" value="MBC2241541.1"/>
    <property type="molecule type" value="Genomic_DNA"/>
</dbReference>
<evidence type="ECO:0000313" key="13">
    <source>
        <dbReference type="EMBL" id="MBC1400754.1"/>
    </source>
</evidence>
<dbReference type="EMBL" id="JAARVD010000002">
    <property type="protein sequence ID" value="MBC1795919.1"/>
    <property type="molecule type" value="Genomic_DNA"/>
</dbReference>
<dbReference type="SUPFAM" id="SSF161098">
    <property type="entry name" value="MetI-like"/>
    <property type="match status" value="1"/>
</dbReference>
<evidence type="ECO:0000313" key="43">
    <source>
        <dbReference type="Proteomes" id="UP000546806"/>
    </source>
</evidence>
<sequence>MKTKAYKRSDAKMALALLSPSILLLLVLVAYPMISNIQISFLELPLNPNMDSTFIGLQNYIDILKDPEFYKSLALTFGYTFLVVVGSTVMGLLVAIFFNREFRFRKTARSLIILSYVTPSISLIFAWKYMFNNSYGFINFIGGDVLHLWKDAPLWFDNPVSSFVLVVLFAIWRYFPYAFISFLAILQTVDKSLYEAADMDGATVWDKFKIVTLPAIMPVLATVVTLRAIWMFYMFTDVYLLTNKVNILGIYLYQTAFAFNDLGKASAISVILFVIIFVVIMITRKRVNLNGSK</sequence>
<feature type="domain" description="ABC transmembrane type-1" evidence="9">
    <location>
        <begin position="73"/>
        <end position="283"/>
    </location>
</feature>
<dbReference type="Proteomes" id="UP000565628">
    <property type="component" value="Unassembled WGS sequence"/>
</dbReference>
<dbReference type="Proteomes" id="UP000532866">
    <property type="component" value="Unassembled WGS sequence"/>
</dbReference>
<keyword evidence="3" id="KW-1003">Cell membrane</keyword>
<comment type="similarity">
    <text evidence="8">Belongs to the binding-protein-dependent transport system permease family.</text>
</comment>
<feature type="transmembrane region" description="Helical" evidence="8">
    <location>
        <begin position="77"/>
        <end position="98"/>
    </location>
</feature>
<evidence type="ECO:0000313" key="23">
    <source>
        <dbReference type="EMBL" id="MBC2167264.1"/>
    </source>
</evidence>
<evidence type="ECO:0000313" key="40">
    <source>
        <dbReference type="Proteomes" id="UP000543379"/>
    </source>
</evidence>
<evidence type="ECO:0000313" key="22">
    <source>
        <dbReference type="EMBL" id="MBC2117920.1"/>
    </source>
</evidence>
<dbReference type="GO" id="GO:0005886">
    <property type="term" value="C:plasma membrane"/>
    <property type="evidence" value="ECO:0007669"/>
    <property type="project" value="UniProtKB-SubCell"/>
</dbReference>
<dbReference type="RefSeq" id="WP_036084304.1">
    <property type="nucleotide sequence ID" value="NZ_CBCSHQ010000001.1"/>
</dbReference>
<evidence type="ECO:0000313" key="11">
    <source>
        <dbReference type="EMBL" id="MBC1316459.1"/>
    </source>
</evidence>
<evidence type="ECO:0000313" key="12">
    <source>
        <dbReference type="EMBL" id="MBC1331783.1"/>
    </source>
</evidence>
<name>A0A099WD14_9LIST</name>
<protein>
    <submittedName>
        <fullName evidence="10">Sugar ABC transporter permease</fullName>
    </submittedName>
</protein>
<evidence type="ECO:0000313" key="46">
    <source>
        <dbReference type="Proteomes" id="UP000550367"/>
    </source>
</evidence>
<evidence type="ECO:0000313" key="14">
    <source>
        <dbReference type="EMBL" id="MBC1492142.1"/>
    </source>
</evidence>
<dbReference type="CDD" id="cd06261">
    <property type="entry name" value="TM_PBP2"/>
    <property type="match status" value="1"/>
</dbReference>
<evidence type="ECO:0000313" key="42">
    <source>
        <dbReference type="Proteomes" id="UP000546244"/>
    </source>
</evidence>
<evidence type="ECO:0000313" key="21">
    <source>
        <dbReference type="EMBL" id="MBC2002240.1"/>
    </source>
</evidence>
<evidence type="ECO:0000313" key="31">
    <source>
        <dbReference type="Proteomes" id="UP000029844"/>
    </source>
</evidence>
<keyword evidence="2 8" id="KW-0813">Transport</keyword>
<dbReference type="Pfam" id="PF00528">
    <property type="entry name" value="BPD_transp_1"/>
    <property type="match status" value="1"/>
</dbReference>
<dbReference type="EMBL" id="JAARVG010000010">
    <property type="protein sequence ID" value="MBC1794061.1"/>
    <property type="molecule type" value="Genomic_DNA"/>
</dbReference>
<dbReference type="EMBL" id="JAARYY010000002">
    <property type="protein sequence ID" value="MBC2243376.1"/>
    <property type="molecule type" value="Genomic_DNA"/>
</dbReference>
<dbReference type="Proteomes" id="UP000550367">
    <property type="component" value="Unassembled WGS sequence"/>
</dbReference>
<dbReference type="EMBL" id="JAARPT010000002">
    <property type="protein sequence ID" value="MBC1400754.1"/>
    <property type="molecule type" value="Genomic_DNA"/>
</dbReference>
<evidence type="ECO:0000256" key="6">
    <source>
        <dbReference type="ARBA" id="ARBA00023016"/>
    </source>
</evidence>
<evidence type="ECO:0000313" key="36">
    <source>
        <dbReference type="Proteomes" id="UP000539064"/>
    </source>
</evidence>
<gene>
    <name evidence="10" type="ORF">EP57_03595</name>
    <name evidence="12" type="ORF">HB759_07520</name>
    <name evidence="11" type="ORF">HB811_06725</name>
    <name evidence="13" type="ORF">HB836_04020</name>
    <name evidence="15" type="ORF">HB902_04385</name>
    <name evidence="17" type="ORF">HB904_10400</name>
    <name evidence="16" type="ORF">HB907_09140</name>
    <name evidence="30" type="ORF">HBP98_04200</name>
    <name evidence="18" type="ORF">HCA46_08385</name>
    <name evidence="19" type="ORF">HCA52_11570</name>
    <name evidence="20" type="ORF">HCA55_04230</name>
    <name evidence="21" type="ORF">HCA78_00570</name>
    <name evidence="22" type="ORF">HCB06_14910</name>
    <name evidence="26" type="ORF">HCB25_04800</name>
    <name evidence="23" type="ORF">HCB26_11860</name>
    <name evidence="24" type="ORF">HCB27_00555</name>
    <name evidence="25" type="ORF">HCB35_13765</name>
    <name evidence="27" type="ORF">HCB69_02100</name>
    <name evidence="28" type="ORF">HCC36_01190</name>
    <name evidence="14" type="ORF">HCI99_09870</name>
    <name evidence="29" type="ORF">HCJ81_06125</name>
</gene>
<dbReference type="eggNOG" id="COG1175">
    <property type="taxonomic scope" value="Bacteria"/>
</dbReference>
<dbReference type="EMBL" id="JAARZS010000004">
    <property type="protein sequence ID" value="MBC2283169.1"/>
    <property type="molecule type" value="Genomic_DNA"/>
</dbReference>
<evidence type="ECO:0000256" key="4">
    <source>
        <dbReference type="ARBA" id="ARBA00022692"/>
    </source>
</evidence>
<dbReference type="STRING" id="1552123.EP57_03595"/>
<evidence type="ECO:0000313" key="30">
    <source>
        <dbReference type="EMBL" id="MBC2371206.1"/>
    </source>
</evidence>
<dbReference type="Proteomes" id="UP000547643">
    <property type="component" value="Unassembled WGS sequence"/>
</dbReference>
<evidence type="ECO:0000313" key="17">
    <source>
        <dbReference type="EMBL" id="MBC1616601.1"/>
    </source>
</evidence>
<dbReference type="InterPro" id="IPR035906">
    <property type="entry name" value="MetI-like_sf"/>
</dbReference>
<evidence type="ECO:0000313" key="25">
    <source>
        <dbReference type="EMBL" id="MBC2241541.1"/>
    </source>
</evidence>
<dbReference type="Proteomes" id="UP000543379">
    <property type="component" value="Unassembled WGS sequence"/>
</dbReference>
<dbReference type="PROSITE" id="PS50928">
    <property type="entry name" value="ABC_TM1"/>
    <property type="match status" value="1"/>
</dbReference>
<dbReference type="Proteomes" id="UP000548082">
    <property type="component" value="Unassembled WGS sequence"/>
</dbReference>
<dbReference type="OrthoDB" id="9778687at2"/>
<evidence type="ECO:0000313" key="28">
    <source>
        <dbReference type="EMBL" id="MBC2291832.1"/>
    </source>
</evidence>
<comment type="caution">
    <text evidence="10">The sequence shown here is derived from an EMBL/GenBank/DDBJ whole genome shotgun (WGS) entry which is preliminary data.</text>
</comment>
<keyword evidence="6" id="KW-0346">Stress response</keyword>
<feature type="transmembrane region" description="Helical" evidence="8">
    <location>
        <begin position="210"/>
        <end position="233"/>
    </location>
</feature>
<evidence type="ECO:0000313" key="44">
    <source>
        <dbReference type="Proteomes" id="UP000547643"/>
    </source>
</evidence>
<evidence type="ECO:0000313" key="15">
    <source>
        <dbReference type="EMBL" id="MBC1561296.1"/>
    </source>
</evidence>
<dbReference type="EMBL" id="JAARMV010000001">
    <property type="protein sequence ID" value="MBC2371206.1"/>
    <property type="molecule type" value="Genomic_DNA"/>
</dbReference>
<evidence type="ECO:0000313" key="20">
    <source>
        <dbReference type="EMBL" id="MBC1795919.1"/>
    </source>
</evidence>
<dbReference type="EMBL" id="JAARUV010000002">
    <property type="protein sequence ID" value="MBC1778852.1"/>
    <property type="molecule type" value="Genomic_DNA"/>
</dbReference>
<dbReference type="EMBL" id="JAARRW010000002">
    <property type="protein sequence ID" value="MBC1561296.1"/>
    <property type="molecule type" value="Genomic_DNA"/>
</dbReference>
<dbReference type="InterPro" id="IPR000515">
    <property type="entry name" value="MetI-like"/>
</dbReference>
<evidence type="ECO:0000313" key="48">
    <source>
        <dbReference type="Proteomes" id="UP000565628"/>
    </source>
</evidence>
<feature type="transmembrane region" description="Helical" evidence="8">
    <location>
        <begin position="163"/>
        <end position="189"/>
    </location>
</feature>
<dbReference type="EMBL" id="JAARXI010000009">
    <property type="protein sequence ID" value="MBC2117920.1"/>
    <property type="molecule type" value="Genomic_DNA"/>
</dbReference>